<dbReference type="InParanoid" id="A0A5J5F8S7"/>
<evidence type="ECO:0000313" key="4">
    <source>
        <dbReference type="EMBL" id="KAA8913291.1"/>
    </source>
</evidence>
<name>A0A5J5F8S7_9PEZI</name>
<evidence type="ECO:0000259" key="3">
    <source>
        <dbReference type="Pfam" id="PF20497"/>
    </source>
</evidence>
<feature type="region of interest" description="Disordered" evidence="2">
    <location>
        <begin position="379"/>
        <end position="441"/>
    </location>
</feature>
<dbReference type="AlphaFoldDB" id="A0A5J5F8S7"/>
<dbReference type="Pfam" id="PF20497">
    <property type="entry name" value="SWI-SNF_Ssr4_C"/>
    <property type="match status" value="1"/>
</dbReference>
<keyword evidence="5" id="KW-1185">Reference proteome</keyword>
<protein>
    <recommendedName>
        <fullName evidence="3">SWI/SNF and RSC complexes subunit Ssr4 C-terminal domain-containing protein</fullName>
    </recommendedName>
</protein>
<reference evidence="4 5" key="1">
    <citation type="submission" date="2019-09" db="EMBL/GenBank/DDBJ databases">
        <title>Draft genome of the ectomycorrhizal ascomycete Sphaerosporella brunnea.</title>
        <authorList>
            <consortium name="DOE Joint Genome Institute"/>
            <person name="Benucci G.M."/>
            <person name="Marozzi G."/>
            <person name="Antonielli L."/>
            <person name="Sanchez S."/>
            <person name="Marco P."/>
            <person name="Wang X."/>
            <person name="Falini L.B."/>
            <person name="Barry K."/>
            <person name="Haridas S."/>
            <person name="Lipzen A."/>
            <person name="Labutti K."/>
            <person name="Grigoriev I.V."/>
            <person name="Murat C."/>
            <person name="Martin F."/>
            <person name="Albertini E."/>
            <person name="Donnini D."/>
            <person name="Bonito G."/>
        </authorList>
    </citation>
    <scope>NUCLEOTIDE SEQUENCE [LARGE SCALE GENOMIC DNA]</scope>
    <source>
        <strain evidence="4 5">Sb_GMNB300</strain>
    </source>
</reference>
<dbReference type="EMBL" id="VXIS01000016">
    <property type="protein sequence ID" value="KAA8913291.1"/>
    <property type="molecule type" value="Genomic_DNA"/>
</dbReference>
<accession>A0A5J5F8S7</accession>
<proteinExistence type="predicted"/>
<feature type="region of interest" description="Disordered" evidence="2">
    <location>
        <begin position="323"/>
        <end position="348"/>
    </location>
</feature>
<feature type="compositionally biased region" description="Gly residues" evidence="2">
    <location>
        <begin position="432"/>
        <end position="441"/>
    </location>
</feature>
<evidence type="ECO:0000313" key="5">
    <source>
        <dbReference type="Proteomes" id="UP000326924"/>
    </source>
</evidence>
<organism evidence="4 5">
    <name type="scientific">Sphaerosporella brunnea</name>
    <dbReference type="NCBI Taxonomy" id="1250544"/>
    <lineage>
        <taxon>Eukaryota</taxon>
        <taxon>Fungi</taxon>
        <taxon>Dikarya</taxon>
        <taxon>Ascomycota</taxon>
        <taxon>Pezizomycotina</taxon>
        <taxon>Pezizomycetes</taxon>
        <taxon>Pezizales</taxon>
        <taxon>Pyronemataceae</taxon>
        <taxon>Sphaerosporella</taxon>
    </lineage>
</organism>
<dbReference type="Proteomes" id="UP000326924">
    <property type="component" value="Unassembled WGS sequence"/>
</dbReference>
<comment type="caution">
    <text evidence="4">The sequence shown here is derived from an EMBL/GenBank/DDBJ whole genome shotgun (WGS) entry which is preliminary data.</text>
</comment>
<sequence>MLPQHQHPMPPHPQMHPQTPQRHISNTRMTPQPVPVAVPPAGYYTPTRAPAPPSAKRYKPSPAPGGAIQPPPAAAQMAVIGGDPAMTIEEEEDTSKGDVLDVLTPREMATTRYVQHHEWMEEVMGSAYPISRIKPVDLGLGLVGDLESVTKGLLDPPVFPAPKPKINDPVKEEKDPKELLKRVKARAAKKVREMEEEMRVMRETHEARMQKIKETSVYRDAEIELRGGLGLEMFLPGLHTTTGSAGDGDEDSDETVAREAVLPVADDDTTRSVEEVVSEFQSRTGKKIIPSLAVVQYQLPEDEIVKMGGVVAAQQQQVDSVMDNNDDPDDDGTFKLDIPTPPTHESTAGGLLDEFEAAANAQAEDTAGALMEDTIMDDFMNVDDTPSKPATPRQQSASAPTAADTNATATPASGEELFTIPPTDGATSGLDLGTGGGGAAQ</sequence>
<dbReference type="InterPro" id="IPR046464">
    <property type="entry name" value="SWI-SNF_Ssr4_C"/>
</dbReference>
<feature type="coiled-coil region" evidence="1">
    <location>
        <begin position="177"/>
        <end position="204"/>
    </location>
</feature>
<keyword evidence="1" id="KW-0175">Coiled coil</keyword>
<feature type="region of interest" description="Disordered" evidence="2">
    <location>
        <begin position="1"/>
        <end position="69"/>
    </location>
</feature>
<feature type="compositionally biased region" description="Low complexity" evidence="2">
    <location>
        <begin position="396"/>
        <end position="413"/>
    </location>
</feature>
<gene>
    <name evidence="4" type="ORF">FN846DRAFT_160139</name>
</gene>
<dbReference type="OrthoDB" id="5321006at2759"/>
<evidence type="ECO:0000256" key="1">
    <source>
        <dbReference type="SAM" id="Coils"/>
    </source>
</evidence>
<evidence type="ECO:0000256" key="2">
    <source>
        <dbReference type="SAM" id="MobiDB-lite"/>
    </source>
</evidence>
<feature type="domain" description="SWI/SNF and RSC complexes subunit Ssr4 C-terminal" evidence="3">
    <location>
        <begin position="88"/>
        <end position="408"/>
    </location>
</feature>